<feature type="domain" description="C2H2-type" evidence="13">
    <location>
        <begin position="682"/>
        <end position="710"/>
    </location>
</feature>
<sequence length="875" mass="100588">MKMASIAIKKEPEWYEERDRICRLCMSEEAFDDVFRDENLHHWISEFLAIKISNDDGMSRSICAICRLRLTEFNNFRIGCLEVQEVLRRTVRTESEFSNDSVTPKASSSQEKSYLDDDDDDLDGNPAVFQDNEMENDPGLMEDSIVVEDVKIEPRIDEDETQASNTSGAEEDHSETGSKCQICDKVLSSRSKLARHCQSLRHWKRVLEVQANKTTATGNLKQPIRSDSDRFDSVEKLMTREENDEGFMCSICGQTFNRPYQLTKHMTTHNVNESPTSPETSGMSKNYSFSSAMDQQKNTDDEQVYQSDTCEKVHSNISKLTSHASSVIKSIEIGTNIAIEESQLISTTSDIPTKVGKAASEERPFQCDLCPKTFQFRRVLVHHKSKVHGPKRHKCDICNKKFPSRCEMIRHEYTKKHLRNLEKIHRQQNEQSLHANVQSHETDSVQPNDQMSEDEDGTTGSVHADSSANEKSYEGTSLLKNKRLLAKYSEQLVKVKCDVCNKVLANKWTLLNHKKSHDPSNNCTCHVCGRPCRNLSTLRNHLVTHKSVVERQRIKPPEDKKNVPRPFKCDICQTTYAAKFTFLNHKRVIHGPKNYQCEMCGFKLSTNEVLEKHMQKHILRGHTKEDFQALKELMQKMNSSTNSNEEDAKTDRSAELSENENSQDISTKSEENCSELPTEQSFQCDVCHKSFETRVLLYRHKRNVHKPKRFKCSVCGKCFAYKQQKNMHMQVHKQNSTATKDFECPECPKIFPSWKHLHKHLIFHVSKKKSSGERTVACPKCDKMFQTSAHRDSHMRIAHKNVEHKCDICNKSFSMRAQLWKHMNNEHGEKSASSSESDGENSFQGNNSYEAGRKQPQRNAKHRAVKQETITDDES</sequence>
<feature type="binding site" evidence="11">
    <location>
        <position position="63"/>
    </location>
    <ligand>
        <name>Zn(2+)</name>
        <dbReference type="ChEBI" id="CHEBI:29105"/>
    </ligand>
</feature>
<feature type="domain" description="C2H2-type" evidence="13">
    <location>
        <begin position="247"/>
        <end position="274"/>
    </location>
</feature>
<feature type="compositionally biased region" description="Polar residues" evidence="12">
    <location>
        <begin position="436"/>
        <end position="450"/>
    </location>
</feature>
<keyword evidence="2 11" id="KW-0479">Metal-binding</keyword>
<keyword evidence="5 11" id="KW-0862">Zinc</keyword>
<feature type="compositionally biased region" description="Polar residues" evidence="12">
    <location>
        <begin position="96"/>
        <end position="112"/>
    </location>
</feature>
<comment type="subcellular location">
    <subcellularLocation>
        <location evidence="1">Nucleus</location>
    </subcellularLocation>
</comment>
<feature type="compositionally biased region" description="Polar residues" evidence="12">
    <location>
        <begin position="458"/>
        <end position="474"/>
    </location>
</feature>
<dbReference type="InterPro" id="IPR003604">
    <property type="entry name" value="Matrin/U1-like-C_Znf_C2H2"/>
</dbReference>
<proteinExistence type="predicted"/>
<dbReference type="InterPro" id="IPR050752">
    <property type="entry name" value="C2H2-ZF_domain"/>
</dbReference>
<dbReference type="SMART" id="SM00451">
    <property type="entry name" value="ZnF_U1"/>
    <property type="match status" value="3"/>
</dbReference>
<evidence type="ECO:0000256" key="1">
    <source>
        <dbReference type="ARBA" id="ARBA00004123"/>
    </source>
</evidence>
<dbReference type="PANTHER" id="PTHR24384">
    <property type="entry name" value="FINGER PUTATIVE TRANSCRIPTION FACTOR FAMILY-RELATED"/>
    <property type="match status" value="1"/>
</dbReference>
<feature type="region of interest" description="Disordered" evidence="12">
    <location>
        <begin position="153"/>
        <end position="178"/>
    </location>
</feature>
<dbReference type="Pfam" id="PF07776">
    <property type="entry name" value="zf-AD"/>
    <property type="match status" value="1"/>
</dbReference>
<dbReference type="InterPro" id="IPR036236">
    <property type="entry name" value="Znf_C2H2_sf"/>
</dbReference>
<keyword evidence="6" id="KW-0805">Transcription regulation</keyword>
<evidence type="ECO:0000256" key="10">
    <source>
        <dbReference type="PROSITE-ProRule" id="PRU00042"/>
    </source>
</evidence>
<keyword evidence="4 10" id="KW-0863">Zinc-finger</keyword>
<keyword evidence="7" id="KW-0238">DNA-binding</keyword>
<dbReference type="PANTHER" id="PTHR24384:SF189">
    <property type="entry name" value="C2H2-TYPE DOMAIN-CONTAINING PROTEIN-RELATED"/>
    <property type="match status" value="1"/>
</dbReference>
<keyword evidence="3" id="KW-0677">Repeat</keyword>
<reference evidence="15" key="2">
    <citation type="submission" date="2022-10" db="UniProtKB">
        <authorList>
            <consortium name="EnsemblMetazoa"/>
        </authorList>
    </citation>
    <scope>IDENTIFICATION</scope>
    <source>
        <strain evidence="15">LVP_AGWG</strain>
    </source>
</reference>
<dbReference type="GO" id="GO:0008270">
    <property type="term" value="F:zinc ion binding"/>
    <property type="evidence" value="ECO:0007669"/>
    <property type="project" value="UniProtKB-UniRule"/>
</dbReference>
<evidence type="ECO:0000256" key="12">
    <source>
        <dbReference type="SAM" id="MobiDB-lite"/>
    </source>
</evidence>
<dbReference type="OrthoDB" id="3437960at2759"/>
<dbReference type="Pfam" id="PF12874">
    <property type="entry name" value="zf-met"/>
    <property type="match status" value="1"/>
</dbReference>
<feature type="domain" description="C2H2-type" evidence="13">
    <location>
        <begin position="595"/>
        <end position="627"/>
    </location>
</feature>
<dbReference type="Gene3D" id="3.30.160.60">
    <property type="entry name" value="Classic Zinc Finger"/>
    <property type="match status" value="7"/>
</dbReference>
<dbReference type="Gene3D" id="3.40.1800.20">
    <property type="match status" value="1"/>
</dbReference>
<feature type="region of interest" description="Disordered" evidence="12">
    <location>
        <begin position="825"/>
        <end position="875"/>
    </location>
</feature>
<evidence type="ECO:0000256" key="4">
    <source>
        <dbReference type="ARBA" id="ARBA00022771"/>
    </source>
</evidence>
<feature type="domain" description="C2H2-type" evidence="13">
    <location>
        <begin position="365"/>
        <end position="393"/>
    </location>
</feature>
<dbReference type="InterPro" id="IPR012934">
    <property type="entry name" value="Znf_AD"/>
</dbReference>
<feature type="domain" description="ZAD" evidence="14">
    <location>
        <begin position="20"/>
        <end position="90"/>
    </location>
</feature>
<organism evidence="15 16">
    <name type="scientific">Aedes aegypti</name>
    <name type="common">Yellowfever mosquito</name>
    <name type="synonym">Culex aegypti</name>
    <dbReference type="NCBI Taxonomy" id="7159"/>
    <lineage>
        <taxon>Eukaryota</taxon>
        <taxon>Metazoa</taxon>
        <taxon>Ecdysozoa</taxon>
        <taxon>Arthropoda</taxon>
        <taxon>Hexapoda</taxon>
        <taxon>Insecta</taxon>
        <taxon>Pterygota</taxon>
        <taxon>Neoptera</taxon>
        <taxon>Endopterygota</taxon>
        <taxon>Diptera</taxon>
        <taxon>Nematocera</taxon>
        <taxon>Culicoidea</taxon>
        <taxon>Culicidae</taxon>
        <taxon>Culicinae</taxon>
        <taxon>Aedini</taxon>
        <taxon>Aedes</taxon>
        <taxon>Stegomyia</taxon>
    </lineage>
</organism>
<evidence type="ECO:0000256" key="3">
    <source>
        <dbReference type="ARBA" id="ARBA00022737"/>
    </source>
</evidence>
<gene>
    <name evidence="15" type="primary">5569878</name>
</gene>
<evidence type="ECO:0000256" key="9">
    <source>
        <dbReference type="ARBA" id="ARBA00023242"/>
    </source>
</evidence>
<feature type="compositionally biased region" description="Basic residues" evidence="12">
    <location>
        <begin position="855"/>
        <end position="864"/>
    </location>
</feature>
<feature type="domain" description="C2H2-type" evidence="13">
    <location>
        <begin position="804"/>
        <end position="831"/>
    </location>
</feature>
<feature type="domain" description="C2H2-type" evidence="13">
    <location>
        <begin position="567"/>
        <end position="595"/>
    </location>
</feature>
<dbReference type="Pfam" id="PF00096">
    <property type="entry name" value="zf-C2H2"/>
    <property type="match status" value="6"/>
</dbReference>
<feature type="binding site" evidence="11">
    <location>
        <position position="66"/>
    </location>
    <ligand>
        <name>Zn(2+)</name>
        <dbReference type="ChEBI" id="CHEBI:29105"/>
    </ligand>
</feature>
<name>A0A903UD83_AEDAE</name>
<feature type="domain" description="C2H2-type" evidence="13">
    <location>
        <begin position="393"/>
        <end position="422"/>
    </location>
</feature>
<dbReference type="SUPFAM" id="SSF57667">
    <property type="entry name" value="beta-beta-alpha zinc fingers"/>
    <property type="match status" value="7"/>
</dbReference>
<protein>
    <submittedName>
        <fullName evidence="15">Uncharacterized protein</fullName>
    </submittedName>
</protein>
<feature type="binding site" evidence="11">
    <location>
        <position position="22"/>
    </location>
    <ligand>
        <name>Zn(2+)</name>
        <dbReference type="ChEBI" id="CHEBI:29105"/>
    </ligand>
</feature>
<evidence type="ECO:0000259" key="13">
    <source>
        <dbReference type="PROSITE" id="PS50157"/>
    </source>
</evidence>
<feature type="region of interest" description="Disordered" evidence="12">
    <location>
        <begin position="436"/>
        <end position="474"/>
    </location>
</feature>
<evidence type="ECO:0000256" key="6">
    <source>
        <dbReference type="ARBA" id="ARBA00023015"/>
    </source>
</evidence>
<feature type="region of interest" description="Disordered" evidence="12">
    <location>
        <begin position="94"/>
        <end position="137"/>
    </location>
</feature>
<feature type="domain" description="C2H2-type" evidence="13">
    <location>
        <begin position="710"/>
        <end position="737"/>
    </location>
</feature>
<dbReference type="GO" id="GO:0000978">
    <property type="term" value="F:RNA polymerase II cis-regulatory region sequence-specific DNA binding"/>
    <property type="evidence" value="ECO:0007669"/>
    <property type="project" value="TreeGrafter"/>
</dbReference>
<evidence type="ECO:0000313" key="15">
    <source>
        <dbReference type="EnsemblMetazoa" id="AAEL007977-PB"/>
    </source>
</evidence>
<dbReference type="AlphaFoldDB" id="A0A903UD83"/>
<dbReference type="SMART" id="SM00355">
    <property type="entry name" value="ZnF_C2H2"/>
    <property type="match status" value="13"/>
</dbReference>
<feature type="compositionally biased region" description="Basic and acidic residues" evidence="12">
    <location>
        <begin position="646"/>
        <end position="655"/>
    </location>
</feature>
<evidence type="ECO:0000313" key="16">
    <source>
        <dbReference type="Proteomes" id="UP000008820"/>
    </source>
</evidence>
<evidence type="ECO:0000256" key="11">
    <source>
        <dbReference type="PROSITE-ProRule" id="PRU01263"/>
    </source>
</evidence>
<feature type="region of interest" description="Disordered" evidence="12">
    <location>
        <begin position="269"/>
        <end position="306"/>
    </location>
</feature>
<feature type="domain" description="C2H2-type" evidence="13">
    <location>
        <begin position="742"/>
        <end position="769"/>
    </location>
</feature>
<dbReference type="InterPro" id="IPR013087">
    <property type="entry name" value="Znf_C2H2_type"/>
</dbReference>
<feature type="compositionally biased region" description="Low complexity" evidence="12">
    <location>
        <begin position="831"/>
        <end position="842"/>
    </location>
</feature>
<accession>A0A903UD83</accession>
<evidence type="ECO:0000256" key="7">
    <source>
        <dbReference type="ARBA" id="ARBA00023125"/>
    </source>
</evidence>
<dbReference type="Proteomes" id="UP000008820">
    <property type="component" value="Chromosome 2"/>
</dbReference>
<evidence type="ECO:0000256" key="5">
    <source>
        <dbReference type="ARBA" id="ARBA00022833"/>
    </source>
</evidence>
<feature type="binding site" evidence="11">
    <location>
        <position position="25"/>
    </location>
    <ligand>
        <name>Zn(2+)</name>
        <dbReference type="ChEBI" id="CHEBI:29105"/>
    </ligand>
</feature>
<keyword evidence="8" id="KW-0804">Transcription</keyword>
<dbReference type="EnsemblMetazoa" id="AAEL007977-RB">
    <property type="protein sequence ID" value="AAEL007977-PB"/>
    <property type="gene ID" value="AAEL007977"/>
</dbReference>
<feature type="domain" description="C2H2-type" evidence="13">
    <location>
        <begin position="495"/>
        <end position="522"/>
    </location>
</feature>
<keyword evidence="16" id="KW-1185">Reference proteome</keyword>
<evidence type="ECO:0000256" key="8">
    <source>
        <dbReference type="ARBA" id="ARBA00023163"/>
    </source>
</evidence>
<dbReference type="SUPFAM" id="SSF57716">
    <property type="entry name" value="Glucocorticoid receptor-like (DNA-binding domain)"/>
    <property type="match status" value="1"/>
</dbReference>
<dbReference type="GO" id="GO:0005634">
    <property type="term" value="C:nucleus"/>
    <property type="evidence" value="ECO:0007669"/>
    <property type="project" value="UniProtKB-SubCell"/>
</dbReference>
<feature type="compositionally biased region" description="Polar residues" evidence="12">
    <location>
        <begin position="269"/>
        <end position="296"/>
    </location>
</feature>
<dbReference type="GO" id="GO:0000981">
    <property type="term" value="F:DNA-binding transcription factor activity, RNA polymerase II-specific"/>
    <property type="evidence" value="ECO:0007669"/>
    <property type="project" value="TreeGrafter"/>
</dbReference>
<dbReference type="PROSITE" id="PS50157">
    <property type="entry name" value="ZINC_FINGER_C2H2_2"/>
    <property type="match status" value="11"/>
</dbReference>
<feature type="region of interest" description="Disordered" evidence="12">
    <location>
        <begin position="637"/>
        <end position="670"/>
    </location>
</feature>
<evidence type="ECO:0000256" key="2">
    <source>
        <dbReference type="ARBA" id="ARBA00022723"/>
    </source>
</evidence>
<reference evidence="15 16" key="1">
    <citation type="submission" date="2017-06" db="EMBL/GenBank/DDBJ databases">
        <title>Aedes aegypti genome working group (AGWG) sequencing and assembly.</title>
        <authorList>
            <consortium name="Aedes aegypti Genome Working Group (AGWG)"/>
            <person name="Matthews B.J."/>
        </authorList>
    </citation>
    <scope>NUCLEOTIDE SEQUENCE [LARGE SCALE GENOMIC DNA]</scope>
    <source>
        <strain evidence="15 16">LVP_AGWG</strain>
    </source>
</reference>
<evidence type="ECO:0000259" key="14">
    <source>
        <dbReference type="PROSITE" id="PS51915"/>
    </source>
</evidence>
<feature type="domain" description="C2H2-type" evidence="13">
    <location>
        <begin position="776"/>
        <end position="804"/>
    </location>
</feature>
<dbReference type="SMART" id="SM00868">
    <property type="entry name" value="zf-AD"/>
    <property type="match status" value="1"/>
</dbReference>
<dbReference type="PROSITE" id="PS00028">
    <property type="entry name" value="ZINC_FINGER_C2H2_1"/>
    <property type="match status" value="13"/>
</dbReference>
<keyword evidence="9" id="KW-0539">Nucleus</keyword>
<dbReference type="PROSITE" id="PS51915">
    <property type="entry name" value="ZAD"/>
    <property type="match status" value="1"/>
</dbReference>